<feature type="transmembrane region" description="Helical" evidence="7">
    <location>
        <begin position="248"/>
        <end position="271"/>
    </location>
</feature>
<feature type="transmembrane region" description="Helical" evidence="7">
    <location>
        <begin position="125"/>
        <end position="145"/>
    </location>
</feature>
<evidence type="ECO:0000256" key="6">
    <source>
        <dbReference type="ARBA" id="ARBA00023136"/>
    </source>
</evidence>
<keyword evidence="4 7" id="KW-0812">Transmembrane</keyword>
<gene>
    <name evidence="9" type="ORF">CYCCA115_LOCUS2361</name>
</gene>
<dbReference type="EMBL" id="CAKOGP040000147">
    <property type="protein sequence ID" value="CAJ1931373.1"/>
    <property type="molecule type" value="Genomic_DNA"/>
</dbReference>
<dbReference type="InterPro" id="IPR004630">
    <property type="entry name" value="UPF0324_YeiH-like"/>
</dbReference>
<keyword evidence="8" id="KW-0732">Signal</keyword>
<evidence type="ECO:0000313" key="9">
    <source>
        <dbReference type="EMBL" id="CAJ1931373.1"/>
    </source>
</evidence>
<proteinExistence type="inferred from homology"/>
<evidence type="ECO:0000256" key="4">
    <source>
        <dbReference type="ARBA" id="ARBA00022692"/>
    </source>
</evidence>
<feature type="transmembrane region" description="Helical" evidence="7">
    <location>
        <begin position="283"/>
        <end position="306"/>
    </location>
</feature>
<evidence type="ECO:0000256" key="7">
    <source>
        <dbReference type="SAM" id="Phobius"/>
    </source>
</evidence>
<sequence>MNCPSNPRELAFKRNYRCLFMVMFLALCVNADAFVPKTPLSQTTVNKNKHSHTLLHLTPNNNNKNNNKESLTNVGIATTSTFFEEQRTTTTRFDQLTNFVAERTPGVALAAALGQLSIAVSKTPLGTHVSPLLWATIFGMVYGNCLHKGDAKRTLASGIKFSKGRLLRLGIILYGFKITLQQIAGIGFAGLATDAFIVSSTLFLGVNLGQKLFGLDETTSTLIGSGAAICGCSAVLATQPVVGGESHQVSAAVGTVVMGGTLSMFLYPLLYKWIPCLTANPKLMGIFTGSTMHEIAGVVAAGKAMGGDVAVTAVVTKLARVLLLAPALMSLSWFKNRKCLLEAKAAGKAVEQSGCKIVLPWFAFGFVGLSALNSVLPIPAALVKMASKTSAFSLICAMAALGIDSDLVEIRKLGPKPVLLAAMLWVWLTVGGLGAARFFLGV</sequence>
<dbReference type="PANTHER" id="PTHR30106">
    <property type="entry name" value="INNER MEMBRANE PROTEIN YEIH-RELATED"/>
    <property type="match status" value="1"/>
</dbReference>
<dbReference type="GO" id="GO:0005886">
    <property type="term" value="C:plasma membrane"/>
    <property type="evidence" value="ECO:0007669"/>
    <property type="project" value="UniProtKB-SubCell"/>
</dbReference>
<feature type="transmembrane region" description="Helical" evidence="7">
    <location>
        <begin position="166"/>
        <end position="184"/>
    </location>
</feature>
<comment type="caution">
    <text evidence="9">The sequence shown here is derived from an EMBL/GenBank/DDBJ whole genome shotgun (WGS) entry which is preliminary data.</text>
</comment>
<dbReference type="PANTHER" id="PTHR30106:SF2">
    <property type="entry name" value="UPF0324 INNER MEMBRANE PROTEIN YEIH"/>
    <property type="match status" value="1"/>
</dbReference>
<feature type="transmembrane region" description="Helical" evidence="7">
    <location>
        <begin position="357"/>
        <end position="378"/>
    </location>
</feature>
<accession>A0AAD2CDV7</accession>
<comment type="subcellular location">
    <subcellularLocation>
        <location evidence="1">Cell membrane</location>
        <topology evidence="1">Multi-pass membrane protein</topology>
    </subcellularLocation>
</comment>
<evidence type="ECO:0000256" key="8">
    <source>
        <dbReference type="SAM" id="SignalP"/>
    </source>
</evidence>
<feature type="transmembrane region" description="Helical" evidence="7">
    <location>
        <begin position="190"/>
        <end position="209"/>
    </location>
</feature>
<keyword evidence="3" id="KW-1003">Cell membrane</keyword>
<reference evidence="9" key="1">
    <citation type="submission" date="2023-08" db="EMBL/GenBank/DDBJ databases">
        <authorList>
            <person name="Audoor S."/>
            <person name="Bilcke G."/>
        </authorList>
    </citation>
    <scope>NUCLEOTIDE SEQUENCE</scope>
</reference>
<feature type="transmembrane region" description="Helical" evidence="7">
    <location>
        <begin position="318"/>
        <end position="336"/>
    </location>
</feature>
<keyword evidence="6 7" id="KW-0472">Membrane</keyword>
<dbReference type="AlphaFoldDB" id="A0AAD2CDV7"/>
<keyword evidence="10" id="KW-1185">Reference proteome</keyword>
<evidence type="ECO:0000256" key="3">
    <source>
        <dbReference type="ARBA" id="ARBA00022475"/>
    </source>
</evidence>
<keyword evidence="5 7" id="KW-1133">Transmembrane helix</keyword>
<feature type="transmembrane region" description="Helical" evidence="7">
    <location>
        <begin position="221"/>
        <end position="242"/>
    </location>
</feature>
<evidence type="ECO:0008006" key="11">
    <source>
        <dbReference type="Google" id="ProtNLM"/>
    </source>
</evidence>
<evidence type="ECO:0000256" key="1">
    <source>
        <dbReference type="ARBA" id="ARBA00004651"/>
    </source>
</evidence>
<dbReference type="Pfam" id="PF03601">
    <property type="entry name" value="Cons_hypoth698"/>
    <property type="match status" value="1"/>
</dbReference>
<name>A0AAD2CDV7_9STRA</name>
<comment type="similarity">
    <text evidence="2">Belongs to the UPF0324 family.</text>
</comment>
<evidence type="ECO:0000256" key="5">
    <source>
        <dbReference type="ARBA" id="ARBA00022989"/>
    </source>
</evidence>
<feature type="signal peptide" evidence="8">
    <location>
        <begin position="1"/>
        <end position="33"/>
    </location>
</feature>
<feature type="chain" id="PRO_5042177848" description="Sulfate exporter family transporter" evidence="8">
    <location>
        <begin position="34"/>
        <end position="442"/>
    </location>
</feature>
<dbReference type="NCBIfam" id="TIGR00698">
    <property type="entry name" value="YeiH family putative sulfate export transporter"/>
    <property type="match status" value="1"/>
</dbReference>
<evidence type="ECO:0000256" key="2">
    <source>
        <dbReference type="ARBA" id="ARBA00007977"/>
    </source>
</evidence>
<organism evidence="9 10">
    <name type="scientific">Cylindrotheca closterium</name>
    <dbReference type="NCBI Taxonomy" id="2856"/>
    <lineage>
        <taxon>Eukaryota</taxon>
        <taxon>Sar</taxon>
        <taxon>Stramenopiles</taxon>
        <taxon>Ochrophyta</taxon>
        <taxon>Bacillariophyta</taxon>
        <taxon>Bacillariophyceae</taxon>
        <taxon>Bacillariophycidae</taxon>
        <taxon>Bacillariales</taxon>
        <taxon>Bacillariaceae</taxon>
        <taxon>Cylindrotheca</taxon>
    </lineage>
</organism>
<protein>
    <recommendedName>
        <fullName evidence="11">Sulfate exporter family transporter</fullName>
    </recommendedName>
</protein>
<evidence type="ECO:0000313" key="10">
    <source>
        <dbReference type="Proteomes" id="UP001295423"/>
    </source>
</evidence>
<dbReference type="Proteomes" id="UP001295423">
    <property type="component" value="Unassembled WGS sequence"/>
</dbReference>
<dbReference type="InterPro" id="IPR018383">
    <property type="entry name" value="UPF0324_pro"/>
</dbReference>
<feature type="transmembrane region" description="Helical" evidence="7">
    <location>
        <begin position="419"/>
        <end position="440"/>
    </location>
</feature>